<gene>
    <name evidence="2" type="ORF">DFP90_111103</name>
</gene>
<organism evidence="2 3">
    <name type="scientific">Aestuariispira insulae</name>
    <dbReference type="NCBI Taxonomy" id="1461337"/>
    <lineage>
        <taxon>Bacteria</taxon>
        <taxon>Pseudomonadati</taxon>
        <taxon>Pseudomonadota</taxon>
        <taxon>Alphaproteobacteria</taxon>
        <taxon>Rhodospirillales</taxon>
        <taxon>Kiloniellaceae</taxon>
        <taxon>Aestuariispira</taxon>
    </lineage>
</organism>
<dbReference type="AlphaFoldDB" id="A0A3D9H8P3"/>
<dbReference type="InterPro" id="IPR008868">
    <property type="entry name" value="TniB"/>
</dbReference>
<dbReference type="Gene3D" id="3.40.50.300">
    <property type="entry name" value="P-loop containing nucleotide triphosphate hydrolases"/>
    <property type="match status" value="1"/>
</dbReference>
<dbReference type="SUPFAM" id="SSF52540">
    <property type="entry name" value="P-loop containing nucleoside triphosphate hydrolases"/>
    <property type="match status" value="1"/>
</dbReference>
<dbReference type="Pfam" id="PF05621">
    <property type="entry name" value="TniB"/>
    <property type="match status" value="1"/>
</dbReference>
<sequence>MSEAVNDFDDIPVSDEMEKIRKLAEFHNAWIQYPNAEQLLGKLKFFHLYGRHLKEGRIMTLLGSTGTGKTKLLERYTSQANQTNRFRVLYVCLPEKCSRKDAAMAIEGAFGGLYVGQQTKTKIVDRILKYIAAKKVELIILDEFQHVLDKDRDKVILESTDFIKSLVNMAKIPFLLAGLPQVQDIVALNPQLDRRICLQGQHSE</sequence>
<comment type="caution">
    <text evidence="2">The sequence shown here is derived from an EMBL/GenBank/DDBJ whole genome shotgun (WGS) entry which is preliminary data.</text>
</comment>
<dbReference type="SMART" id="SM00382">
    <property type="entry name" value="AAA"/>
    <property type="match status" value="1"/>
</dbReference>
<dbReference type="Proteomes" id="UP000256845">
    <property type="component" value="Unassembled WGS sequence"/>
</dbReference>
<proteinExistence type="predicted"/>
<accession>A0A3D9H8P3</accession>
<evidence type="ECO:0000259" key="1">
    <source>
        <dbReference type="SMART" id="SM00382"/>
    </source>
</evidence>
<dbReference type="EMBL" id="QRDW01000011">
    <property type="protein sequence ID" value="RED45855.1"/>
    <property type="molecule type" value="Genomic_DNA"/>
</dbReference>
<reference evidence="2 3" key="1">
    <citation type="submission" date="2018-07" db="EMBL/GenBank/DDBJ databases">
        <title>Genomic Encyclopedia of Type Strains, Phase III (KMG-III): the genomes of soil and plant-associated and newly described type strains.</title>
        <authorList>
            <person name="Whitman W."/>
        </authorList>
    </citation>
    <scope>NUCLEOTIDE SEQUENCE [LARGE SCALE GENOMIC DNA]</scope>
    <source>
        <strain evidence="2 3">CECT 8488</strain>
    </source>
</reference>
<evidence type="ECO:0000313" key="3">
    <source>
        <dbReference type="Proteomes" id="UP000256845"/>
    </source>
</evidence>
<dbReference type="RefSeq" id="WP_181905461.1">
    <property type="nucleotide sequence ID" value="NZ_QRDW01000011.1"/>
</dbReference>
<name>A0A3D9H8P3_9PROT</name>
<feature type="domain" description="AAA+ ATPase" evidence="1">
    <location>
        <begin position="55"/>
        <end position="202"/>
    </location>
</feature>
<dbReference type="InterPro" id="IPR003593">
    <property type="entry name" value="AAA+_ATPase"/>
</dbReference>
<evidence type="ECO:0000313" key="2">
    <source>
        <dbReference type="EMBL" id="RED45855.1"/>
    </source>
</evidence>
<keyword evidence="3" id="KW-1185">Reference proteome</keyword>
<dbReference type="InterPro" id="IPR027417">
    <property type="entry name" value="P-loop_NTPase"/>
</dbReference>
<protein>
    <submittedName>
        <fullName evidence="2">TniB protein</fullName>
    </submittedName>
</protein>